<feature type="transmembrane region" description="Helical" evidence="7">
    <location>
        <begin position="369"/>
        <end position="398"/>
    </location>
</feature>
<evidence type="ECO:0000313" key="9">
    <source>
        <dbReference type="Proteomes" id="UP000318483"/>
    </source>
</evidence>
<evidence type="ECO:0000313" key="8">
    <source>
        <dbReference type="EMBL" id="QDY70969.1"/>
    </source>
</evidence>
<keyword evidence="6 7" id="KW-0472">Membrane</keyword>
<keyword evidence="9" id="KW-1185">Reference proteome</keyword>
<evidence type="ECO:0000256" key="7">
    <source>
        <dbReference type="SAM" id="Phobius"/>
    </source>
</evidence>
<sequence>MPTVADFLATKGCHEQDLAWQQGSQLFLARLDLTRTPQKSYFGGSQVPPFLLSAGATSISRRVSICIIDAVLNLGRVRLVAEEVRIVNPVKTALTFISGSWCNFVLRFVRNVLVARLLSVADFGIASTLMVAISLLQLFTNFNFGKLLVQHEAGDDPEFLAAIKMLNLLRSLLIAALLFLAAGPIATLMGLSEYSWAYRCMALVPLIQGLTHPEPVQLQRKMNFGLQLKIQMASLVLSLATLWPLYLWLGDFRVMIGVYVVETLAYVVISHMVATTPYRVRWNPEIARLGFRFGWPLFFAGIITFVVLQGDRLIVANFYGAYELGLLSASLSLTMVPMQQLGRMAGTFFLPSLSKLQNSPASFDKHANFLLQMGLCCSAIAMLGFCLLGPAVLTLVFGEKFAEAGPYVALLGIAFSLQFVRETTVTIAMSRANTINMLLSNIVRVLFVPVAIALAMSGYGIVEVLIVGAIGQMASVAASVALLYRRSGLGQIGEMSAPYLCAIVAIICLLVATWQEPKGYVGVSVASTIAVFATLALLACSRNFWGNLKSSLKRRGAGS</sequence>
<reference evidence="8 9" key="1">
    <citation type="submission" date="2019-07" db="EMBL/GenBank/DDBJ databases">
        <title>Litoreibacter alkalisoli sp. nov., isolated from saline-alkaline soil.</title>
        <authorList>
            <person name="Wang S."/>
            <person name="Xu L."/>
            <person name="Xing Y.-T."/>
            <person name="Sun J.-Q."/>
        </authorList>
    </citation>
    <scope>NUCLEOTIDE SEQUENCE [LARGE SCALE GENOMIC DNA]</scope>
    <source>
        <strain evidence="8 9">LN3S51</strain>
        <plasmid evidence="8 9">unnamed2</plasmid>
    </source>
</reference>
<dbReference type="EMBL" id="CP042263">
    <property type="protein sequence ID" value="QDY70969.1"/>
    <property type="molecule type" value="Genomic_DNA"/>
</dbReference>
<organism evidence="8 9">
    <name type="scientific">Qingshengfaniella alkalisoli</name>
    <dbReference type="NCBI Taxonomy" id="2599296"/>
    <lineage>
        <taxon>Bacteria</taxon>
        <taxon>Pseudomonadati</taxon>
        <taxon>Pseudomonadota</taxon>
        <taxon>Alphaproteobacteria</taxon>
        <taxon>Rhodobacterales</taxon>
        <taxon>Paracoccaceae</taxon>
        <taxon>Qingshengfaniella</taxon>
    </lineage>
</organism>
<dbReference type="KEGG" id="lit:FPZ52_14840"/>
<feature type="transmembrane region" description="Helical" evidence="7">
    <location>
        <begin position="465"/>
        <end position="484"/>
    </location>
</feature>
<dbReference type="InterPro" id="IPR050833">
    <property type="entry name" value="Poly_Biosynth_Transport"/>
</dbReference>
<dbReference type="GO" id="GO:0005886">
    <property type="term" value="C:plasma membrane"/>
    <property type="evidence" value="ECO:0007669"/>
    <property type="project" value="UniProtKB-SubCell"/>
</dbReference>
<feature type="transmembrane region" description="Helical" evidence="7">
    <location>
        <begin position="496"/>
        <end position="514"/>
    </location>
</feature>
<gene>
    <name evidence="8" type="ORF">FPZ52_14840</name>
</gene>
<keyword evidence="3" id="KW-1003">Cell membrane</keyword>
<evidence type="ECO:0000256" key="5">
    <source>
        <dbReference type="ARBA" id="ARBA00022989"/>
    </source>
</evidence>
<feature type="transmembrane region" description="Helical" evidence="7">
    <location>
        <begin position="117"/>
        <end position="139"/>
    </location>
</feature>
<feature type="transmembrane region" description="Helical" evidence="7">
    <location>
        <begin position="314"/>
        <end position="336"/>
    </location>
</feature>
<name>A0A5B8IA73_9RHOB</name>
<keyword evidence="8" id="KW-0614">Plasmid</keyword>
<evidence type="ECO:0000256" key="1">
    <source>
        <dbReference type="ARBA" id="ARBA00004651"/>
    </source>
</evidence>
<comment type="subcellular location">
    <subcellularLocation>
        <location evidence="1">Cell membrane</location>
        <topology evidence="1">Multi-pass membrane protein</topology>
    </subcellularLocation>
</comment>
<feature type="transmembrane region" description="Helical" evidence="7">
    <location>
        <begin position="286"/>
        <end position="308"/>
    </location>
</feature>
<keyword evidence="4 7" id="KW-0812">Transmembrane</keyword>
<feature type="transmembrane region" description="Helical" evidence="7">
    <location>
        <begin position="255"/>
        <end position="274"/>
    </location>
</feature>
<feature type="transmembrane region" description="Helical" evidence="7">
    <location>
        <begin position="230"/>
        <end position="249"/>
    </location>
</feature>
<protein>
    <submittedName>
        <fullName evidence="8">Oligosaccharide flippase family protein</fullName>
    </submittedName>
</protein>
<dbReference type="Pfam" id="PF13440">
    <property type="entry name" value="Polysacc_synt_3"/>
    <property type="match status" value="1"/>
</dbReference>
<dbReference type="OrthoDB" id="7605542at2"/>
<comment type="similarity">
    <text evidence="2">Belongs to the polysaccharide synthase family.</text>
</comment>
<geneLocation type="plasmid" evidence="8 9">
    <name>unnamed2</name>
</geneLocation>
<feature type="transmembrane region" description="Helical" evidence="7">
    <location>
        <begin position="520"/>
        <end position="545"/>
    </location>
</feature>
<dbReference type="PANTHER" id="PTHR30250">
    <property type="entry name" value="PST FAMILY PREDICTED COLANIC ACID TRANSPORTER"/>
    <property type="match status" value="1"/>
</dbReference>
<evidence type="ECO:0000256" key="4">
    <source>
        <dbReference type="ARBA" id="ARBA00022692"/>
    </source>
</evidence>
<keyword evidence="5 7" id="KW-1133">Transmembrane helix</keyword>
<evidence type="ECO:0000256" key="2">
    <source>
        <dbReference type="ARBA" id="ARBA00007430"/>
    </source>
</evidence>
<evidence type="ECO:0000256" key="3">
    <source>
        <dbReference type="ARBA" id="ARBA00022475"/>
    </source>
</evidence>
<dbReference type="PANTHER" id="PTHR30250:SF10">
    <property type="entry name" value="LIPOPOLYSACCHARIDE BIOSYNTHESIS PROTEIN WZXC"/>
    <property type="match status" value="1"/>
</dbReference>
<feature type="transmembrane region" description="Helical" evidence="7">
    <location>
        <begin position="404"/>
        <end position="420"/>
    </location>
</feature>
<proteinExistence type="inferred from homology"/>
<feature type="transmembrane region" description="Helical" evidence="7">
    <location>
        <begin position="168"/>
        <end position="191"/>
    </location>
</feature>
<dbReference type="AlphaFoldDB" id="A0A5B8IA73"/>
<evidence type="ECO:0000256" key="6">
    <source>
        <dbReference type="ARBA" id="ARBA00023136"/>
    </source>
</evidence>
<feature type="transmembrane region" description="Helical" evidence="7">
    <location>
        <begin position="441"/>
        <end position="459"/>
    </location>
</feature>
<accession>A0A5B8IA73</accession>
<dbReference type="Proteomes" id="UP000318483">
    <property type="component" value="Plasmid unnamed2"/>
</dbReference>